<keyword evidence="1" id="KW-0464">Manganese</keyword>
<dbReference type="eggNOG" id="KOG1379">
    <property type="taxonomic scope" value="Eukaryota"/>
</dbReference>
<feature type="compositionally biased region" description="Low complexity" evidence="2">
    <location>
        <begin position="519"/>
        <end position="540"/>
    </location>
</feature>
<dbReference type="PANTHER" id="PTHR12320:SF84">
    <property type="entry name" value="PROTEIN PHOSPHATASE"/>
    <property type="match status" value="1"/>
</dbReference>
<name>R7S1M7_PUNST</name>
<feature type="region of interest" description="Disordered" evidence="2">
    <location>
        <begin position="447"/>
        <end position="475"/>
    </location>
</feature>
<keyword evidence="1" id="KW-0378">Hydrolase</keyword>
<keyword evidence="1" id="KW-0904">Protein phosphatase</keyword>
<organism evidence="4 5">
    <name type="scientific">Punctularia strigosozonata (strain HHB-11173)</name>
    <name type="common">White-rot fungus</name>
    <dbReference type="NCBI Taxonomy" id="741275"/>
    <lineage>
        <taxon>Eukaryota</taxon>
        <taxon>Fungi</taxon>
        <taxon>Dikarya</taxon>
        <taxon>Basidiomycota</taxon>
        <taxon>Agaricomycotina</taxon>
        <taxon>Agaricomycetes</taxon>
        <taxon>Corticiales</taxon>
        <taxon>Punctulariaceae</taxon>
        <taxon>Punctularia</taxon>
    </lineage>
</organism>
<dbReference type="Proteomes" id="UP000054196">
    <property type="component" value="Unassembled WGS sequence"/>
</dbReference>
<dbReference type="GO" id="GO:0004722">
    <property type="term" value="F:protein serine/threonine phosphatase activity"/>
    <property type="evidence" value="ECO:0007669"/>
    <property type="project" value="UniProtKB-EC"/>
</dbReference>
<reference evidence="5" key="1">
    <citation type="journal article" date="2012" name="Science">
        <title>The Paleozoic origin of enzymatic lignin decomposition reconstructed from 31 fungal genomes.</title>
        <authorList>
            <person name="Floudas D."/>
            <person name="Binder M."/>
            <person name="Riley R."/>
            <person name="Barry K."/>
            <person name="Blanchette R.A."/>
            <person name="Henrissat B."/>
            <person name="Martinez A.T."/>
            <person name="Otillar R."/>
            <person name="Spatafora J.W."/>
            <person name="Yadav J.S."/>
            <person name="Aerts A."/>
            <person name="Benoit I."/>
            <person name="Boyd A."/>
            <person name="Carlson A."/>
            <person name="Copeland A."/>
            <person name="Coutinho P.M."/>
            <person name="de Vries R.P."/>
            <person name="Ferreira P."/>
            <person name="Findley K."/>
            <person name="Foster B."/>
            <person name="Gaskell J."/>
            <person name="Glotzer D."/>
            <person name="Gorecki P."/>
            <person name="Heitman J."/>
            <person name="Hesse C."/>
            <person name="Hori C."/>
            <person name="Igarashi K."/>
            <person name="Jurgens J.A."/>
            <person name="Kallen N."/>
            <person name="Kersten P."/>
            <person name="Kohler A."/>
            <person name="Kuees U."/>
            <person name="Kumar T.K.A."/>
            <person name="Kuo A."/>
            <person name="LaButti K."/>
            <person name="Larrondo L.F."/>
            <person name="Lindquist E."/>
            <person name="Ling A."/>
            <person name="Lombard V."/>
            <person name="Lucas S."/>
            <person name="Lundell T."/>
            <person name="Martin R."/>
            <person name="McLaughlin D.J."/>
            <person name="Morgenstern I."/>
            <person name="Morin E."/>
            <person name="Murat C."/>
            <person name="Nagy L.G."/>
            <person name="Nolan M."/>
            <person name="Ohm R.A."/>
            <person name="Patyshakuliyeva A."/>
            <person name="Rokas A."/>
            <person name="Ruiz-Duenas F.J."/>
            <person name="Sabat G."/>
            <person name="Salamov A."/>
            <person name="Samejima M."/>
            <person name="Schmutz J."/>
            <person name="Slot J.C."/>
            <person name="St John F."/>
            <person name="Stenlid J."/>
            <person name="Sun H."/>
            <person name="Sun S."/>
            <person name="Syed K."/>
            <person name="Tsang A."/>
            <person name="Wiebenga A."/>
            <person name="Young D."/>
            <person name="Pisabarro A."/>
            <person name="Eastwood D.C."/>
            <person name="Martin F."/>
            <person name="Cullen D."/>
            <person name="Grigoriev I.V."/>
            <person name="Hibbett D.S."/>
        </authorList>
    </citation>
    <scope>NUCLEOTIDE SEQUENCE [LARGE SCALE GENOMIC DNA]</scope>
    <source>
        <strain evidence="5">HHB-11173 SS5</strain>
    </source>
</reference>
<dbReference type="OMA" id="HLDVGAY"/>
<dbReference type="InterPro" id="IPR036457">
    <property type="entry name" value="PPM-type-like_dom_sf"/>
</dbReference>
<feature type="compositionally biased region" description="Low complexity" evidence="2">
    <location>
        <begin position="28"/>
        <end position="62"/>
    </location>
</feature>
<feature type="compositionally biased region" description="Basic residues" evidence="2">
    <location>
        <begin position="195"/>
        <end position="204"/>
    </location>
</feature>
<comment type="catalytic activity">
    <reaction evidence="1">
        <text>O-phospho-L-threonyl-[protein] + H2O = L-threonyl-[protein] + phosphate</text>
        <dbReference type="Rhea" id="RHEA:47004"/>
        <dbReference type="Rhea" id="RHEA-COMP:11060"/>
        <dbReference type="Rhea" id="RHEA-COMP:11605"/>
        <dbReference type="ChEBI" id="CHEBI:15377"/>
        <dbReference type="ChEBI" id="CHEBI:30013"/>
        <dbReference type="ChEBI" id="CHEBI:43474"/>
        <dbReference type="ChEBI" id="CHEBI:61977"/>
        <dbReference type="EC" id="3.1.3.16"/>
    </reaction>
</comment>
<comment type="cofactor">
    <cofactor evidence="1">
        <name>Mg(2+)</name>
        <dbReference type="ChEBI" id="CHEBI:18420"/>
    </cofactor>
</comment>
<dbReference type="InterPro" id="IPR039123">
    <property type="entry name" value="PPTC7"/>
</dbReference>
<dbReference type="PANTHER" id="PTHR12320">
    <property type="entry name" value="PROTEIN PHOSPHATASE 2C"/>
    <property type="match status" value="1"/>
</dbReference>
<keyword evidence="5" id="KW-1185">Reference proteome</keyword>
<gene>
    <name evidence="4" type="ORF">PUNSTDRAFT_55722</name>
</gene>
<dbReference type="KEGG" id="psq:PUNSTDRAFT_55722"/>
<evidence type="ECO:0000256" key="2">
    <source>
        <dbReference type="SAM" id="MobiDB-lite"/>
    </source>
</evidence>
<feature type="compositionally biased region" description="Basic and acidic residues" evidence="2">
    <location>
        <begin position="454"/>
        <end position="463"/>
    </location>
</feature>
<feature type="compositionally biased region" description="Low complexity" evidence="2">
    <location>
        <begin position="313"/>
        <end position="329"/>
    </location>
</feature>
<feature type="compositionally biased region" description="Basic and acidic residues" evidence="2">
    <location>
        <begin position="541"/>
        <end position="551"/>
    </location>
</feature>
<proteinExistence type="inferred from homology"/>
<feature type="region of interest" description="Disordered" evidence="2">
    <location>
        <begin position="167"/>
        <end position="204"/>
    </location>
</feature>
<dbReference type="Gene3D" id="3.60.40.10">
    <property type="entry name" value="PPM-type phosphatase domain"/>
    <property type="match status" value="1"/>
</dbReference>
<dbReference type="OrthoDB" id="60843at2759"/>
<dbReference type="RefSeq" id="XP_007388604.1">
    <property type="nucleotide sequence ID" value="XM_007388542.1"/>
</dbReference>
<dbReference type="SUPFAM" id="SSF81606">
    <property type="entry name" value="PP2C-like"/>
    <property type="match status" value="1"/>
</dbReference>
<comment type="catalytic activity">
    <reaction evidence="1">
        <text>O-phospho-L-seryl-[protein] + H2O = L-seryl-[protein] + phosphate</text>
        <dbReference type="Rhea" id="RHEA:20629"/>
        <dbReference type="Rhea" id="RHEA-COMP:9863"/>
        <dbReference type="Rhea" id="RHEA-COMP:11604"/>
        <dbReference type="ChEBI" id="CHEBI:15377"/>
        <dbReference type="ChEBI" id="CHEBI:29999"/>
        <dbReference type="ChEBI" id="CHEBI:43474"/>
        <dbReference type="ChEBI" id="CHEBI:83421"/>
        <dbReference type="EC" id="3.1.3.16"/>
    </reaction>
</comment>
<keyword evidence="1" id="KW-0460">Magnesium</keyword>
<protein>
    <recommendedName>
        <fullName evidence="1">Protein phosphatase</fullName>
        <ecNumber evidence="1">3.1.3.16</ecNumber>
    </recommendedName>
</protein>
<accession>R7S1M7</accession>
<comment type="similarity">
    <text evidence="1">Belongs to the PP2C family.</text>
</comment>
<evidence type="ECO:0000256" key="1">
    <source>
        <dbReference type="RuleBase" id="RU366020"/>
    </source>
</evidence>
<feature type="domain" description="PPM-type phosphatase" evidence="3">
    <location>
        <begin position="229"/>
        <end position="734"/>
    </location>
</feature>
<dbReference type="SMART" id="SM00332">
    <property type="entry name" value="PP2Cc"/>
    <property type="match status" value="1"/>
</dbReference>
<dbReference type="PROSITE" id="PS51746">
    <property type="entry name" value="PPM_2"/>
    <property type="match status" value="1"/>
</dbReference>
<feature type="compositionally biased region" description="Low complexity" evidence="2">
    <location>
        <begin position="112"/>
        <end position="123"/>
    </location>
</feature>
<dbReference type="EMBL" id="JH687556">
    <property type="protein sequence ID" value="EIN04133.1"/>
    <property type="molecule type" value="Genomic_DNA"/>
</dbReference>
<dbReference type="AlphaFoldDB" id="R7S1M7"/>
<feature type="region of interest" description="Disordered" evidence="2">
    <location>
        <begin position="22"/>
        <end position="131"/>
    </location>
</feature>
<comment type="cofactor">
    <cofactor evidence="1">
        <name>Mn(2+)</name>
        <dbReference type="ChEBI" id="CHEBI:29035"/>
    </cofactor>
</comment>
<dbReference type="InterPro" id="IPR001932">
    <property type="entry name" value="PPM-type_phosphatase-like_dom"/>
</dbReference>
<evidence type="ECO:0000313" key="4">
    <source>
        <dbReference type="EMBL" id="EIN04133.1"/>
    </source>
</evidence>
<sequence length="738" mass="78231">MSAPGSTMKTIHKRLYTVLPRTRVRSNSATSTLASLSSLSLSSASSSTSSHASSAPSSPPSSRTLYTSAPGQPSPSPLAFFDSPPPPGTTPRGSARLPSEGGPKSELPATYATQHNSNSSSHHNQTHHTHANANAHPSLALTAPHTQSSGSANANATYPAPFSAYGSTAGSAGAREPVGAQDADAESSAEAHPGARTRRTPRTRYRLDVGAYGIPKRSRIRKAGRTGGKTGDSDELGLAVQVGEDAYFVRDDAMGVADGVGGWSRLMAKDAISRGEPSASALFARRLMHYCSAEVDAASYTSSSSTGKKTRFASGPSSAISPSSPIAIPHRQRPPPPRAPSSFFNPTPRRIFDIRQDQATSASAPTTPYLFEHWGANTHICEQEALDDEAEEVRADEEGERAAVEEEDPDVDELQEGLDVLMILERAYESALKAHVVPKEKAAVYASPAAAQGGREETARKASEYPPVPYPPRRPIEIEMERGPLRAACASATGSGETVPLMQGSATALVAVLDACPPSVSSSSSSAASPESDPDVLQAEPRLEERPREERQGEEEESGALLRIAHLGDSVGLLVRGGEVVWRSDEMWTSFNTPYQLGPASAHRPGDARVESVRVRRDDVLVLASDGLSDNLWDWEVMEEVRRVRAAFMPESGGEQNKKEGGLGSVRGVIGRKTMAGMLSEALCERARRVSERRTAKGEVGLGAEVPFAKRAREAGKVFRGGKADDISVCVAVISDST</sequence>
<evidence type="ECO:0000313" key="5">
    <source>
        <dbReference type="Proteomes" id="UP000054196"/>
    </source>
</evidence>
<dbReference type="GO" id="GO:0046872">
    <property type="term" value="F:metal ion binding"/>
    <property type="evidence" value="ECO:0007669"/>
    <property type="project" value="UniProtKB-UniRule"/>
</dbReference>
<evidence type="ECO:0000259" key="3">
    <source>
        <dbReference type="PROSITE" id="PS51746"/>
    </source>
</evidence>
<dbReference type="EC" id="3.1.3.16" evidence="1"/>
<feature type="region of interest" description="Disordered" evidence="2">
    <location>
        <begin position="519"/>
        <end position="561"/>
    </location>
</feature>
<keyword evidence="1" id="KW-0479">Metal-binding</keyword>
<dbReference type="GeneID" id="18884026"/>
<feature type="region of interest" description="Disordered" evidence="2">
    <location>
        <begin position="302"/>
        <end position="348"/>
    </location>
</feature>
<dbReference type="HOGENOM" id="CLU_428267_0_0_1"/>